<feature type="compositionally biased region" description="Low complexity" evidence="1">
    <location>
        <begin position="97"/>
        <end position="108"/>
    </location>
</feature>
<dbReference type="EMBL" id="JAVRJZ010000010">
    <property type="protein sequence ID" value="KAK2717378.1"/>
    <property type="molecule type" value="Genomic_DNA"/>
</dbReference>
<evidence type="ECO:0000313" key="3">
    <source>
        <dbReference type="Proteomes" id="UP001187531"/>
    </source>
</evidence>
<gene>
    <name evidence="2" type="ORF">QYM36_006234</name>
</gene>
<protein>
    <submittedName>
        <fullName evidence="2">Uncharacterized protein</fullName>
    </submittedName>
</protein>
<feature type="region of interest" description="Disordered" evidence="1">
    <location>
        <begin position="88"/>
        <end position="111"/>
    </location>
</feature>
<comment type="caution">
    <text evidence="2">The sequence shown here is derived from an EMBL/GenBank/DDBJ whole genome shotgun (WGS) entry which is preliminary data.</text>
</comment>
<proteinExistence type="predicted"/>
<sequence length="123" mass="14203">MNKIKKSFHVQSNIASKADLKRLFSSLISDFRTKDEQERPYFKNMEECSRTSRYTSSDTKVSKEILRTEKSRGYLTAEKTAARIPKDLLETEESLNKTTPQTKAQPTPKILPKAEIHIKKDLL</sequence>
<evidence type="ECO:0000256" key="1">
    <source>
        <dbReference type="SAM" id="MobiDB-lite"/>
    </source>
</evidence>
<name>A0AA88HY93_ARTSF</name>
<keyword evidence="3" id="KW-1185">Reference proteome</keyword>
<accession>A0AA88HY93</accession>
<organism evidence="2 3">
    <name type="scientific">Artemia franciscana</name>
    <name type="common">Brine shrimp</name>
    <name type="synonym">Artemia sanfranciscana</name>
    <dbReference type="NCBI Taxonomy" id="6661"/>
    <lineage>
        <taxon>Eukaryota</taxon>
        <taxon>Metazoa</taxon>
        <taxon>Ecdysozoa</taxon>
        <taxon>Arthropoda</taxon>
        <taxon>Crustacea</taxon>
        <taxon>Branchiopoda</taxon>
        <taxon>Anostraca</taxon>
        <taxon>Artemiidae</taxon>
        <taxon>Artemia</taxon>
    </lineage>
</organism>
<evidence type="ECO:0000313" key="2">
    <source>
        <dbReference type="EMBL" id="KAK2717378.1"/>
    </source>
</evidence>
<dbReference type="Proteomes" id="UP001187531">
    <property type="component" value="Unassembled WGS sequence"/>
</dbReference>
<reference evidence="2" key="1">
    <citation type="submission" date="2023-07" db="EMBL/GenBank/DDBJ databases">
        <title>Chromosome-level genome assembly of Artemia franciscana.</title>
        <authorList>
            <person name="Jo E."/>
        </authorList>
    </citation>
    <scope>NUCLEOTIDE SEQUENCE</scope>
    <source>
        <tissue evidence="2">Whole body</tissue>
    </source>
</reference>
<dbReference type="AlphaFoldDB" id="A0AA88HY93"/>